<organism evidence="7 8">
    <name type="scientific">Nocardioides perillae</name>
    <dbReference type="NCBI Taxonomy" id="1119534"/>
    <lineage>
        <taxon>Bacteria</taxon>
        <taxon>Bacillati</taxon>
        <taxon>Actinomycetota</taxon>
        <taxon>Actinomycetes</taxon>
        <taxon>Propionibacteriales</taxon>
        <taxon>Nocardioidaceae</taxon>
        <taxon>Nocardioides</taxon>
    </lineage>
</organism>
<dbReference type="AlphaFoldDB" id="A0A7Y9RTL3"/>
<dbReference type="InterPro" id="IPR000415">
    <property type="entry name" value="Nitroreductase-like"/>
</dbReference>
<keyword evidence="8" id="KW-1185">Reference proteome</keyword>
<accession>A0A7Y9RTL3</accession>
<gene>
    <name evidence="7" type="ORF">BJ989_000208</name>
</gene>
<dbReference type="EMBL" id="JACCAC010000001">
    <property type="protein sequence ID" value="NYG53904.1"/>
    <property type="molecule type" value="Genomic_DNA"/>
</dbReference>
<evidence type="ECO:0000256" key="5">
    <source>
        <dbReference type="ARBA" id="ARBA00023002"/>
    </source>
</evidence>
<dbReference type="Proteomes" id="UP000544110">
    <property type="component" value="Unassembled WGS sequence"/>
</dbReference>
<dbReference type="Pfam" id="PF00881">
    <property type="entry name" value="Nitroreductase"/>
    <property type="match status" value="1"/>
</dbReference>
<dbReference type="SUPFAM" id="SSF55469">
    <property type="entry name" value="FMN-dependent nitroreductase-like"/>
    <property type="match status" value="1"/>
</dbReference>
<dbReference type="InterPro" id="IPR029479">
    <property type="entry name" value="Nitroreductase"/>
</dbReference>
<sequence>MDLDEVLARRWSCRAFRDEPVPAETLREVFALAQRTASWCNTQPWQVHLVTGEATARLREALSAHVLAGAPASDLPGPAGYSGVYAERRRESGYALYSALGIDRTDSDGRLAQMLRNFDFFGAPHVAVVTTDREQGVYGAVDCGGYVANLLNAATAHGVATIAQAAIAMYSDFVRGWLGVGDERQVVCAVSLGWADEDHPANGFRTSRASLDDAVTVVE</sequence>
<name>A0A7Y9RTL3_9ACTN</name>
<evidence type="ECO:0000256" key="4">
    <source>
        <dbReference type="ARBA" id="ARBA00022643"/>
    </source>
</evidence>
<evidence type="ECO:0000256" key="1">
    <source>
        <dbReference type="ARBA" id="ARBA00001917"/>
    </source>
</evidence>
<dbReference type="RefSeq" id="WP_179516639.1">
    <property type="nucleotide sequence ID" value="NZ_JACCAC010000001.1"/>
</dbReference>
<dbReference type="Gene3D" id="3.40.109.10">
    <property type="entry name" value="NADH Oxidase"/>
    <property type="match status" value="1"/>
</dbReference>
<comment type="caution">
    <text evidence="7">The sequence shown here is derived from an EMBL/GenBank/DDBJ whole genome shotgun (WGS) entry which is preliminary data.</text>
</comment>
<dbReference type="CDD" id="cd02136">
    <property type="entry name" value="PnbA_NfnB-like"/>
    <property type="match status" value="1"/>
</dbReference>
<proteinExistence type="inferred from homology"/>
<evidence type="ECO:0000256" key="3">
    <source>
        <dbReference type="ARBA" id="ARBA00022630"/>
    </source>
</evidence>
<evidence type="ECO:0000313" key="7">
    <source>
        <dbReference type="EMBL" id="NYG53904.1"/>
    </source>
</evidence>
<evidence type="ECO:0000313" key="8">
    <source>
        <dbReference type="Proteomes" id="UP000544110"/>
    </source>
</evidence>
<protein>
    <submittedName>
        <fullName evidence="7">Nitroreductase</fullName>
    </submittedName>
</protein>
<dbReference type="GO" id="GO:0016491">
    <property type="term" value="F:oxidoreductase activity"/>
    <property type="evidence" value="ECO:0007669"/>
    <property type="project" value="UniProtKB-KW"/>
</dbReference>
<keyword evidence="5" id="KW-0560">Oxidoreductase</keyword>
<feature type="domain" description="Nitroreductase" evidence="6">
    <location>
        <begin position="8"/>
        <end position="194"/>
    </location>
</feature>
<dbReference type="PANTHER" id="PTHR43673">
    <property type="entry name" value="NAD(P)H NITROREDUCTASE YDGI-RELATED"/>
    <property type="match status" value="1"/>
</dbReference>
<evidence type="ECO:0000259" key="6">
    <source>
        <dbReference type="Pfam" id="PF00881"/>
    </source>
</evidence>
<reference evidence="7 8" key="1">
    <citation type="submission" date="2020-07" db="EMBL/GenBank/DDBJ databases">
        <title>Sequencing the genomes of 1000 actinobacteria strains.</title>
        <authorList>
            <person name="Klenk H.-P."/>
        </authorList>
    </citation>
    <scope>NUCLEOTIDE SEQUENCE [LARGE SCALE GENOMIC DNA]</scope>
    <source>
        <strain evidence="7 8">DSM 24552</strain>
    </source>
</reference>
<comment type="cofactor">
    <cofactor evidence="1">
        <name>FMN</name>
        <dbReference type="ChEBI" id="CHEBI:58210"/>
    </cofactor>
</comment>
<evidence type="ECO:0000256" key="2">
    <source>
        <dbReference type="ARBA" id="ARBA00007118"/>
    </source>
</evidence>
<comment type="similarity">
    <text evidence="2">Belongs to the nitroreductase family.</text>
</comment>
<dbReference type="PANTHER" id="PTHR43673:SF2">
    <property type="entry name" value="NITROREDUCTASE"/>
    <property type="match status" value="1"/>
</dbReference>
<keyword evidence="4" id="KW-0288">FMN</keyword>
<keyword evidence="3" id="KW-0285">Flavoprotein</keyword>